<sequence>MELTSHVPQFDLRSAPRICARRIGAVAATASLALLASVALLTGSVRAVHAQAKSLVVRGSYQHINGVNLPWMKNGTSNYGHDIGPNHYTNYGYSYVGSDVDKYYADIKNMHANVVRVWLFEALQGLTFGSNGHITGIDGTFLNNLKDMVQRANNHGLALELTINTNSDIAQNGYPAGGGGKVVNWVTDSGAQTDFLNNVVKPLAQTFNGNYGVYGYDIMNECNYAVSSGYCNWSQLHSYIYNTAQAIHSVNSSTQVTCSTDDVNSFATGNFYNRVGGVGLNFYDYHSYSDSPSLFSLGSGGPYPQIDKPIVLAEYGPRTTGNWTTQDNVTGSFINQASYLGWAGALAWDYDPTGQDNLSIIYGVNNWHNCCWTLQWYSINKFGL</sequence>
<dbReference type="RefSeq" id="WP_119319229.1">
    <property type="nucleotide sequence ID" value="NZ_AP025739.1"/>
</dbReference>
<dbReference type="AlphaFoldDB" id="A0A402CP26"/>
<organism evidence="1 2">
    <name type="scientific">Capsulimonas corticalis</name>
    <dbReference type="NCBI Taxonomy" id="2219043"/>
    <lineage>
        <taxon>Bacteria</taxon>
        <taxon>Bacillati</taxon>
        <taxon>Armatimonadota</taxon>
        <taxon>Armatimonadia</taxon>
        <taxon>Capsulimonadales</taxon>
        <taxon>Capsulimonadaceae</taxon>
        <taxon>Capsulimonas</taxon>
    </lineage>
</organism>
<dbReference type="KEGG" id="ccot:CCAX7_51530"/>
<dbReference type="InterPro" id="IPR017853">
    <property type="entry name" value="GH"/>
</dbReference>
<reference evidence="1 2" key="1">
    <citation type="journal article" date="2019" name="Int. J. Syst. Evol. Microbiol.">
        <title>Capsulimonas corticalis gen. nov., sp. nov., an aerobic capsulated bacterium, of a novel bacterial order, Capsulimonadales ord. nov., of the class Armatimonadia of the phylum Armatimonadetes.</title>
        <authorList>
            <person name="Li J."/>
            <person name="Kudo C."/>
            <person name="Tonouchi A."/>
        </authorList>
    </citation>
    <scope>NUCLEOTIDE SEQUENCE [LARGE SCALE GENOMIC DNA]</scope>
    <source>
        <strain evidence="1 2">AX-7</strain>
    </source>
</reference>
<accession>A0A402CP26</accession>
<dbReference type="Gene3D" id="3.20.20.80">
    <property type="entry name" value="Glycosidases"/>
    <property type="match status" value="1"/>
</dbReference>
<name>A0A402CP26_9BACT</name>
<gene>
    <name evidence="1" type="ORF">CCAX7_51530</name>
</gene>
<dbReference type="Proteomes" id="UP000287394">
    <property type="component" value="Chromosome"/>
</dbReference>
<protein>
    <submittedName>
        <fullName evidence="1">Uncharacterized protein</fullName>
    </submittedName>
</protein>
<dbReference type="SUPFAM" id="SSF51445">
    <property type="entry name" value="(Trans)glycosidases"/>
    <property type="match status" value="1"/>
</dbReference>
<dbReference type="PANTHER" id="PTHR37398">
    <property type="entry name" value="ENDO-BETA-1,4-MANNANASE"/>
    <property type="match status" value="1"/>
</dbReference>
<dbReference type="PANTHER" id="PTHR37398:SF3">
    <property type="entry name" value="GLYCOSIDE HYDROLASE FAMILY 5 DOMAIN-CONTAINING PROTEIN"/>
    <property type="match status" value="1"/>
</dbReference>
<proteinExistence type="predicted"/>
<evidence type="ECO:0000313" key="1">
    <source>
        <dbReference type="EMBL" id="BDI33102.1"/>
    </source>
</evidence>
<keyword evidence="2" id="KW-1185">Reference proteome</keyword>
<dbReference type="OrthoDB" id="9802444at2"/>
<evidence type="ECO:0000313" key="2">
    <source>
        <dbReference type="Proteomes" id="UP000287394"/>
    </source>
</evidence>
<dbReference type="EMBL" id="AP025739">
    <property type="protein sequence ID" value="BDI33102.1"/>
    <property type="molecule type" value="Genomic_DNA"/>
</dbReference>